<evidence type="ECO:0000313" key="7">
    <source>
        <dbReference type="EMBL" id="MDE4908325.1"/>
    </source>
</evidence>
<name>A0A9Q4KVH4_9EURY</name>
<evidence type="ECO:0000256" key="5">
    <source>
        <dbReference type="ARBA" id="ARBA00038292"/>
    </source>
</evidence>
<gene>
    <name evidence="7" type="ORF">L0665_06840</name>
</gene>
<evidence type="ECO:0000259" key="6">
    <source>
        <dbReference type="Pfam" id="PF03358"/>
    </source>
</evidence>
<keyword evidence="3" id="KW-0285">Flavoprotein</keyword>
<protein>
    <submittedName>
        <fullName evidence="7">NAD(P)H-dependent oxidoreductase</fullName>
    </submittedName>
</protein>
<dbReference type="PANTHER" id="PTHR43278">
    <property type="entry name" value="NAD(P)H-DEPENDENT FMN-CONTAINING OXIDOREDUCTASE YWQN-RELATED"/>
    <property type="match status" value="1"/>
</dbReference>
<proteinExistence type="inferred from homology"/>
<keyword evidence="8" id="KW-1185">Reference proteome</keyword>
<dbReference type="AlphaFoldDB" id="A0A9Q4KVH4"/>
<organism evidence="7 8">
    <name type="scientific">Methanogenium marinum</name>
    <dbReference type="NCBI Taxonomy" id="348610"/>
    <lineage>
        <taxon>Archaea</taxon>
        <taxon>Methanobacteriati</taxon>
        <taxon>Methanobacteriota</taxon>
        <taxon>Stenosarchaea group</taxon>
        <taxon>Methanomicrobia</taxon>
        <taxon>Methanomicrobiales</taxon>
        <taxon>Methanomicrobiaceae</taxon>
        <taxon>Methanogenium</taxon>
    </lineage>
</organism>
<comment type="cofactor">
    <cofactor evidence="2">
        <name>[4Fe-4S] cluster</name>
        <dbReference type="ChEBI" id="CHEBI:49883"/>
    </cofactor>
</comment>
<evidence type="ECO:0000256" key="4">
    <source>
        <dbReference type="ARBA" id="ARBA00022643"/>
    </source>
</evidence>
<dbReference type="EMBL" id="JAKELO010000002">
    <property type="protein sequence ID" value="MDE4908325.1"/>
    <property type="molecule type" value="Genomic_DNA"/>
</dbReference>
<accession>A0A9Q4KVH4</accession>
<feature type="domain" description="NADPH-dependent FMN reductase-like" evidence="6">
    <location>
        <begin position="3"/>
        <end position="120"/>
    </location>
</feature>
<keyword evidence="4" id="KW-0288">FMN</keyword>
<dbReference type="Pfam" id="PF03358">
    <property type="entry name" value="FMN_red"/>
    <property type="match status" value="1"/>
</dbReference>
<dbReference type="SUPFAM" id="SSF52218">
    <property type="entry name" value="Flavoproteins"/>
    <property type="match status" value="1"/>
</dbReference>
<evidence type="ECO:0000256" key="2">
    <source>
        <dbReference type="ARBA" id="ARBA00001966"/>
    </source>
</evidence>
<evidence type="ECO:0000256" key="1">
    <source>
        <dbReference type="ARBA" id="ARBA00001917"/>
    </source>
</evidence>
<dbReference type="InterPro" id="IPR005025">
    <property type="entry name" value="FMN_Rdtase-like_dom"/>
</dbReference>
<dbReference type="GO" id="GO:0016491">
    <property type="term" value="F:oxidoreductase activity"/>
    <property type="evidence" value="ECO:0007669"/>
    <property type="project" value="InterPro"/>
</dbReference>
<evidence type="ECO:0000313" key="8">
    <source>
        <dbReference type="Proteomes" id="UP001143747"/>
    </source>
</evidence>
<comment type="similarity">
    <text evidence="5">Belongs to the SsuE family. Isf subfamily.</text>
</comment>
<comment type="cofactor">
    <cofactor evidence="1">
        <name>FMN</name>
        <dbReference type="ChEBI" id="CHEBI:58210"/>
    </cofactor>
</comment>
<dbReference type="InterPro" id="IPR029039">
    <property type="entry name" value="Flavoprotein-like_sf"/>
</dbReference>
<dbReference type="PANTHER" id="PTHR43278:SF1">
    <property type="entry name" value="IRON-SULFUR FLAVOPROTEIN MJ1083"/>
    <property type="match status" value="1"/>
</dbReference>
<comment type="caution">
    <text evidence="7">The sequence shown here is derived from an EMBL/GenBank/DDBJ whole genome shotgun (WGS) entry which is preliminary data.</text>
</comment>
<evidence type="ECO:0000256" key="3">
    <source>
        <dbReference type="ARBA" id="ARBA00022630"/>
    </source>
</evidence>
<sequence>MGVKVLAFATSSRRHGNSETLLDALLGAMAAEESVTVEKYALDEIEIRPCLGCNACEKLNHCIMEDDDLHWVLDKIVDADIVVMASPVYCMGMCAQAKALVDRMQVLRSRKYVLHLPIAPAERQDKRLGAFLSTAGQNWDYVFDALIPSVKCFFHLADIKNRDISYLMVNNVDKAGELAAHPTATADAAALGRQMITDIKTRLAEGDEKGEYGPKNQEIK</sequence>
<dbReference type="RefSeq" id="WP_274924957.1">
    <property type="nucleotide sequence ID" value="NZ_JAKELO010000002.1"/>
</dbReference>
<dbReference type="Gene3D" id="3.40.50.360">
    <property type="match status" value="1"/>
</dbReference>
<reference evidence="7" key="1">
    <citation type="submission" date="2022-01" db="EMBL/GenBank/DDBJ databases">
        <title>Draft genome of Methanogenium marinum DSM 15558.</title>
        <authorList>
            <person name="Chen S.-C."/>
            <person name="You Y.-T."/>
        </authorList>
    </citation>
    <scope>NUCLEOTIDE SEQUENCE</scope>
    <source>
        <strain evidence="7">DSM 15558</strain>
    </source>
</reference>
<dbReference type="Proteomes" id="UP001143747">
    <property type="component" value="Unassembled WGS sequence"/>
</dbReference>
<dbReference type="InterPro" id="IPR051796">
    <property type="entry name" value="ISF_SsuE-like"/>
</dbReference>